<gene>
    <name evidence="3" type="ORF">MNODULE_01850</name>
</gene>
<dbReference type="PANTHER" id="PTHR35848">
    <property type="entry name" value="OXALATE-BINDING PROTEIN"/>
    <property type="match status" value="1"/>
</dbReference>
<sequence>MQVTTIEKMKSFSPEKMKKINLFDTKNLFCDLYCFEPGQAQKPHAHEGEDKVYYVLEGEGSFRVGAEEQTVKAHSAVLAPAGVDHGVTNRSSQRLVVLVLMAPKPHHH</sequence>
<organism evidence="3 4">
    <name type="scientific">Candidatus Manganitrophus noduliformans</name>
    <dbReference type="NCBI Taxonomy" id="2606439"/>
    <lineage>
        <taxon>Bacteria</taxon>
        <taxon>Pseudomonadati</taxon>
        <taxon>Nitrospirota</taxon>
        <taxon>Nitrospiria</taxon>
        <taxon>Candidatus Troglogloeales</taxon>
        <taxon>Candidatus Manganitrophaceae</taxon>
        <taxon>Candidatus Manganitrophus</taxon>
    </lineage>
</organism>
<protein>
    <submittedName>
        <fullName evidence="3">Cupin domain-containing protein</fullName>
    </submittedName>
</protein>
<feature type="domain" description="Cupin type-2" evidence="2">
    <location>
        <begin position="32"/>
        <end position="100"/>
    </location>
</feature>
<name>A0A7X6DLQ1_9BACT</name>
<dbReference type="AlphaFoldDB" id="A0A7X6DLQ1"/>
<dbReference type="Gene3D" id="2.60.120.10">
    <property type="entry name" value="Jelly Rolls"/>
    <property type="match status" value="1"/>
</dbReference>
<dbReference type="CDD" id="cd06122">
    <property type="entry name" value="cupin_TTHA0104"/>
    <property type="match status" value="1"/>
</dbReference>
<keyword evidence="4" id="KW-1185">Reference proteome</keyword>
<dbReference type="PANTHER" id="PTHR35848:SF6">
    <property type="entry name" value="CUPIN TYPE-2 DOMAIN-CONTAINING PROTEIN"/>
    <property type="match status" value="1"/>
</dbReference>
<evidence type="ECO:0000256" key="1">
    <source>
        <dbReference type="ARBA" id="ARBA00022723"/>
    </source>
</evidence>
<dbReference type="Pfam" id="PF07883">
    <property type="entry name" value="Cupin_2"/>
    <property type="match status" value="1"/>
</dbReference>
<dbReference type="InterPro" id="IPR051610">
    <property type="entry name" value="GPI/OXD"/>
</dbReference>
<dbReference type="InterPro" id="IPR013096">
    <property type="entry name" value="Cupin_2"/>
</dbReference>
<dbReference type="RefSeq" id="WP_168057792.1">
    <property type="nucleotide sequence ID" value="NZ_VTOW01000001.1"/>
</dbReference>
<evidence type="ECO:0000259" key="2">
    <source>
        <dbReference type="Pfam" id="PF07883"/>
    </source>
</evidence>
<dbReference type="InterPro" id="IPR011051">
    <property type="entry name" value="RmlC_Cupin_sf"/>
</dbReference>
<reference evidence="3 4" key="1">
    <citation type="journal article" date="2020" name="Nature">
        <title>Bacterial chemolithoautotrophy via manganese oxidation.</title>
        <authorList>
            <person name="Yu H."/>
            <person name="Leadbetter J.R."/>
        </authorList>
    </citation>
    <scope>NUCLEOTIDE SEQUENCE [LARGE SCALE GENOMIC DNA]</scope>
    <source>
        <strain evidence="3 4">Mn-1</strain>
    </source>
</reference>
<dbReference type="SUPFAM" id="SSF51182">
    <property type="entry name" value="RmlC-like cupins"/>
    <property type="match status" value="1"/>
</dbReference>
<dbReference type="InterPro" id="IPR014710">
    <property type="entry name" value="RmlC-like_jellyroll"/>
</dbReference>
<proteinExistence type="predicted"/>
<dbReference type="GO" id="GO:0046872">
    <property type="term" value="F:metal ion binding"/>
    <property type="evidence" value="ECO:0007669"/>
    <property type="project" value="UniProtKB-KW"/>
</dbReference>
<keyword evidence="1" id="KW-0479">Metal-binding</keyword>
<comment type="caution">
    <text evidence="3">The sequence shown here is derived from an EMBL/GenBank/DDBJ whole genome shotgun (WGS) entry which is preliminary data.</text>
</comment>
<evidence type="ECO:0000313" key="3">
    <source>
        <dbReference type="EMBL" id="NKE69495.1"/>
    </source>
</evidence>
<dbReference type="EMBL" id="VTOW01000001">
    <property type="protein sequence ID" value="NKE69495.1"/>
    <property type="molecule type" value="Genomic_DNA"/>
</dbReference>
<evidence type="ECO:0000313" key="4">
    <source>
        <dbReference type="Proteomes" id="UP000534783"/>
    </source>
</evidence>
<accession>A0A7X6DLQ1</accession>
<dbReference type="Proteomes" id="UP000534783">
    <property type="component" value="Unassembled WGS sequence"/>
</dbReference>